<keyword evidence="3" id="KW-1185">Reference proteome</keyword>
<dbReference type="InterPro" id="IPR006575">
    <property type="entry name" value="RWD_dom"/>
</dbReference>
<name>A0A9P9YG66_9MUSC</name>
<dbReference type="InterPro" id="IPR017359">
    <property type="entry name" value="Phi-like"/>
</dbReference>
<feature type="domain" description="RWD" evidence="1">
    <location>
        <begin position="18"/>
        <end position="145"/>
    </location>
</feature>
<dbReference type="PROSITE" id="PS50908">
    <property type="entry name" value="RWD"/>
    <property type="match status" value="1"/>
</dbReference>
<dbReference type="PANTHER" id="PTHR15955">
    <property type="entry name" value="RWD DOMAIN CONTAINING PROTEIN 2"/>
    <property type="match status" value="1"/>
</dbReference>
<dbReference type="Pfam" id="PF06544">
    <property type="entry name" value="Prp3_C"/>
    <property type="match status" value="1"/>
</dbReference>
<dbReference type="InterPro" id="IPR059181">
    <property type="entry name" value="RWDD2A-B_C"/>
</dbReference>
<dbReference type="SUPFAM" id="SSF54495">
    <property type="entry name" value="UBC-like"/>
    <property type="match status" value="1"/>
</dbReference>
<dbReference type="AlphaFoldDB" id="A0A9P9YG66"/>
<protein>
    <recommendedName>
        <fullName evidence="1">RWD domain-containing protein</fullName>
    </recommendedName>
</protein>
<dbReference type="Pfam" id="PF05773">
    <property type="entry name" value="RWD"/>
    <property type="match status" value="1"/>
</dbReference>
<evidence type="ECO:0000313" key="2">
    <source>
        <dbReference type="EMBL" id="KAI8036384.1"/>
    </source>
</evidence>
<dbReference type="InterPro" id="IPR016135">
    <property type="entry name" value="UBQ-conjugating_enzyme/RWD"/>
</dbReference>
<organism evidence="2 3">
    <name type="scientific">Drosophila gunungcola</name>
    <name type="common">fruit fly</name>
    <dbReference type="NCBI Taxonomy" id="103775"/>
    <lineage>
        <taxon>Eukaryota</taxon>
        <taxon>Metazoa</taxon>
        <taxon>Ecdysozoa</taxon>
        <taxon>Arthropoda</taxon>
        <taxon>Hexapoda</taxon>
        <taxon>Insecta</taxon>
        <taxon>Pterygota</taxon>
        <taxon>Neoptera</taxon>
        <taxon>Endopterygota</taxon>
        <taxon>Diptera</taxon>
        <taxon>Brachycera</taxon>
        <taxon>Muscomorpha</taxon>
        <taxon>Ephydroidea</taxon>
        <taxon>Drosophilidae</taxon>
        <taxon>Drosophila</taxon>
        <taxon>Sophophora</taxon>
    </lineage>
</organism>
<dbReference type="PANTHER" id="PTHR15955:SF8">
    <property type="entry name" value="RWD DOMAIN-CONTAINING PROTEIN 2B-RELATED"/>
    <property type="match status" value="1"/>
</dbReference>
<gene>
    <name evidence="2" type="ORF">M5D96_010977</name>
</gene>
<reference evidence="2" key="1">
    <citation type="journal article" date="2023" name="Genome Biol. Evol.">
        <title>Long-read-based Genome Assembly of Drosophila gunungcola Reveals Fewer Chemosensory Genes in Flower-breeding Species.</title>
        <authorList>
            <person name="Negi A."/>
            <person name="Liao B.Y."/>
            <person name="Yeh S.D."/>
        </authorList>
    </citation>
    <scope>NUCLEOTIDE SEQUENCE</scope>
    <source>
        <strain evidence="2">Sukarami</strain>
    </source>
</reference>
<dbReference type="EMBL" id="JAMKOV010000021">
    <property type="protein sequence ID" value="KAI8036384.1"/>
    <property type="molecule type" value="Genomic_DNA"/>
</dbReference>
<sequence length="292" mass="33848">MAEEELQTYRRCIGQQLEELELLSSIYCAAGELQLLDAGVVADFNEFLEEDMDKPTAASLLSHLEYVVKLSLPAKQSVEVRVELPHLYPILEQPLVSVHTPLLGKSKEQRLKIDMEQFQSQRRQEDAEPYIFQLLSWLQEYIEELIKRPAAEFVETSAVPDQPPDQPQPAASQLERIWIYSHHIKSTAKRQELIRQARQLQLTGFSRPGKPGIICVEGEAENVQTFWRTIRALRWQKISLVRTEPRQRRRGFEDFSEQLFNAEEGVMNMGQFIRFLEEHGFGYMKSELFGLA</sequence>
<proteinExistence type="predicted"/>
<dbReference type="PIRSF" id="PIRSF038021">
    <property type="entry name" value="UCP038021_RWDD2"/>
    <property type="match status" value="1"/>
</dbReference>
<accession>A0A9P9YG66</accession>
<comment type="caution">
    <text evidence="2">The sequence shown here is derived from an EMBL/GenBank/DDBJ whole genome shotgun (WGS) entry which is preliminary data.</text>
</comment>
<dbReference type="CDD" id="cd24163">
    <property type="entry name" value="RWDD2_C"/>
    <property type="match status" value="1"/>
</dbReference>
<dbReference type="Gene3D" id="3.10.110.10">
    <property type="entry name" value="Ubiquitin Conjugating Enzyme"/>
    <property type="match status" value="1"/>
</dbReference>
<evidence type="ECO:0000313" key="3">
    <source>
        <dbReference type="Proteomes" id="UP001059596"/>
    </source>
</evidence>
<dbReference type="CDD" id="cd23829">
    <property type="entry name" value="RWD_RWDD2"/>
    <property type="match status" value="1"/>
</dbReference>
<dbReference type="OrthoDB" id="432412at2759"/>
<evidence type="ECO:0000259" key="1">
    <source>
        <dbReference type="PROSITE" id="PS50908"/>
    </source>
</evidence>
<dbReference type="InterPro" id="IPR010541">
    <property type="entry name" value="Prp3_C"/>
</dbReference>
<dbReference type="Proteomes" id="UP001059596">
    <property type="component" value="Unassembled WGS sequence"/>
</dbReference>